<dbReference type="SUPFAM" id="SSF56672">
    <property type="entry name" value="DNA/RNA polymerases"/>
    <property type="match status" value="1"/>
</dbReference>
<dbReference type="Pfam" id="PF07727">
    <property type="entry name" value="RVT_2"/>
    <property type="match status" value="2"/>
</dbReference>
<dbReference type="Pfam" id="PF00098">
    <property type="entry name" value="zf-CCHC"/>
    <property type="match status" value="1"/>
</dbReference>
<protein>
    <submittedName>
        <fullName evidence="4">Zinc finger, CCHC-type containing protein</fullName>
    </submittedName>
</protein>
<keyword evidence="5" id="KW-1185">Reference proteome</keyword>
<keyword evidence="1" id="KW-0862">Zinc</keyword>
<dbReference type="SUPFAM" id="SSF53098">
    <property type="entry name" value="Ribonuclease H-like"/>
    <property type="match status" value="1"/>
</dbReference>
<name>A0ABQ4YEH2_9ASTR</name>
<reference evidence="4" key="2">
    <citation type="submission" date="2022-01" db="EMBL/GenBank/DDBJ databases">
        <authorList>
            <person name="Yamashiro T."/>
            <person name="Shiraishi A."/>
            <person name="Satake H."/>
            <person name="Nakayama K."/>
        </authorList>
    </citation>
    <scope>NUCLEOTIDE SEQUENCE</scope>
</reference>
<proteinExistence type="predicted"/>
<gene>
    <name evidence="4" type="ORF">Tco_0725244</name>
</gene>
<dbReference type="Pfam" id="PF25597">
    <property type="entry name" value="SH3_retrovirus"/>
    <property type="match status" value="1"/>
</dbReference>
<evidence type="ECO:0000313" key="5">
    <source>
        <dbReference type="Proteomes" id="UP001151760"/>
    </source>
</evidence>
<reference evidence="4" key="1">
    <citation type="journal article" date="2022" name="Int. J. Mol. Sci.">
        <title>Draft Genome of Tanacetum Coccineum: Genomic Comparison of Closely Related Tanacetum-Family Plants.</title>
        <authorList>
            <person name="Yamashiro T."/>
            <person name="Shiraishi A."/>
            <person name="Nakayama K."/>
            <person name="Satake H."/>
        </authorList>
    </citation>
    <scope>NUCLEOTIDE SEQUENCE</scope>
</reference>
<feature type="region of interest" description="Disordered" evidence="2">
    <location>
        <begin position="217"/>
        <end position="241"/>
    </location>
</feature>
<dbReference type="InterPro" id="IPR036397">
    <property type="entry name" value="RNaseH_sf"/>
</dbReference>
<dbReference type="InterPro" id="IPR036875">
    <property type="entry name" value="Znf_CCHC_sf"/>
</dbReference>
<dbReference type="Proteomes" id="UP001151760">
    <property type="component" value="Unassembled WGS sequence"/>
</dbReference>
<dbReference type="Pfam" id="PF14223">
    <property type="entry name" value="Retrotran_gag_2"/>
    <property type="match status" value="1"/>
</dbReference>
<dbReference type="InterPro" id="IPR012337">
    <property type="entry name" value="RNaseH-like_sf"/>
</dbReference>
<dbReference type="PANTHER" id="PTHR11439">
    <property type="entry name" value="GAG-POL-RELATED RETROTRANSPOSON"/>
    <property type="match status" value="1"/>
</dbReference>
<comment type="caution">
    <text evidence="4">The sequence shown here is derived from an EMBL/GenBank/DDBJ whole genome shotgun (WGS) entry which is preliminary data.</text>
</comment>
<evidence type="ECO:0000313" key="4">
    <source>
        <dbReference type="EMBL" id="GJS75363.1"/>
    </source>
</evidence>
<dbReference type="InterPro" id="IPR001878">
    <property type="entry name" value="Znf_CCHC"/>
</dbReference>
<feature type="domain" description="CCHC-type" evidence="3">
    <location>
        <begin position="205"/>
        <end position="220"/>
    </location>
</feature>
<dbReference type="SMART" id="SM00343">
    <property type="entry name" value="ZnF_C2HC"/>
    <property type="match status" value="1"/>
</dbReference>
<dbReference type="InterPro" id="IPR043502">
    <property type="entry name" value="DNA/RNA_pol_sf"/>
</dbReference>
<organism evidence="4 5">
    <name type="scientific">Tanacetum coccineum</name>
    <dbReference type="NCBI Taxonomy" id="301880"/>
    <lineage>
        <taxon>Eukaryota</taxon>
        <taxon>Viridiplantae</taxon>
        <taxon>Streptophyta</taxon>
        <taxon>Embryophyta</taxon>
        <taxon>Tracheophyta</taxon>
        <taxon>Spermatophyta</taxon>
        <taxon>Magnoliopsida</taxon>
        <taxon>eudicotyledons</taxon>
        <taxon>Gunneridae</taxon>
        <taxon>Pentapetalae</taxon>
        <taxon>asterids</taxon>
        <taxon>campanulids</taxon>
        <taxon>Asterales</taxon>
        <taxon>Asteraceae</taxon>
        <taxon>Asteroideae</taxon>
        <taxon>Anthemideae</taxon>
        <taxon>Anthemidinae</taxon>
        <taxon>Tanacetum</taxon>
    </lineage>
</organism>
<sequence>MAGNTVKEMTTNFGKLDKFEGHDFRRWQKKMHFLLTTLKVVYVLTTPMLELLEDATVEAIRIRAKWENDDYICRGHILNGMSDSLFDVYTNVESAKELWDSLESKYMAEDSSSKKFLYNELLRILGQYTQHGLKMDESISVSSIIDKLPPSWKDFKHTLKHGKDDLSLVQLGSHLRIEESLRAHDSDKGKGKECGVPNKKPKLECWKCGKTGHFKRDCRSGKKNNANAGGSGKGSKDQSQDQGFGYYNNGIIHETTAPYTPQQNGVAERKNRALKEMVNSMLSYSGLSEGFWGEAMAVVRLTDPKRKTLGEKGIDCIFVGYAEHSKAYRFYVIEPNDSVSINSIIESRDAIFDENRFSSIPRPKDIIPNLEESQRDDHSDDVPSETPEPRRGKRAKKAKSYGSDFQLYLVEGSRDQVGSQYSYCYSIEEDPRTYNEAVQSRDAAFWKEAIDDEIGSIMENNTWVLSDLPPGCKPLGCKWIFKRKMKVDGTIDKFKARLVIQGFRQKEGIDYFDTYAPVARITTIRLLLALAAIHNLVIHQMDVKTAFLNGDLDEMCIMKERKDLLCLWHQKFDEVVLSSGFHLNQSDKCVYSKFDKSGKGVIICLYVDDMLIFGTDQNQVDKTKKFLSSRFSMKDMGEADIILGIKIKRENKGIVITQSHYIEKILKKFNREDCSPVSTPMDPVEKLKPNTGKPVDQLEYSRAIGCLMYAMTSTRPDIAYVVGRLSRFTSNPSRQHWKAITRVFKYLRGTKDYGLSYVGYPSVLEGYSDASWINHVEDSSSTSGWVFLLGGGAISWASKKQTCITSSTMESEFVALAAAGKEAEWLRNLIHEIPIWPKPIAPISIRCDSAPTMARAYSQIYNGKSRHLGVRHSMVRELIRNGVISIEFVRTQHNLADHLTKGLARDLLEIGTQVSSSRGARSKGTTYVNMKFSRFKKLGLSFLYVHQWIGTHGLLLSVKLNEL</sequence>
<keyword evidence="1" id="KW-0479">Metal-binding</keyword>
<feature type="region of interest" description="Disordered" evidence="2">
    <location>
        <begin position="362"/>
        <end position="398"/>
    </location>
</feature>
<accession>A0ABQ4YEH2</accession>
<dbReference type="EMBL" id="BQNB010010298">
    <property type="protein sequence ID" value="GJS75363.1"/>
    <property type="molecule type" value="Genomic_DNA"/>
</dbReference>
<feature type="compositionally biased region" description="Basic and acidic residues" evidence="2">
    <location>
        <begin position="372"/>
        <end position="381"/>
    </location>
</feature>
<evidence type="ECO:0000256" key="2">
    <source>
        <dbReference type="SAM" id="MobiDB-lite"/>
    </source>
</evidence>
<dbReference type="InterPro" id="IPR013103">
    <property type="entry name" value="RVT_2"/>
</dbReference>
<keyword evidence="1" id="KW-0863">Zinc-finger</keyword>
<dbReference type="PANTHER" id="PTHR11439:SF521">
    <property type="entry name" value="RNA-DIRECTED DNA POLYMERASE"/>
    <property type="match status" value="1"/>
</dbReference>
<dbReference type="SUPFAM" id="SSF57756">
    <property type="entry name" value="Retrovirus zinc finger-like domains"/>
    <property type="match status" value="1"/>
</dbReference>
<dbReference type="Gene3D" id="3.30.420.10">
    <property type="entry name" value="Ribonuclease H-like superfamily/Ribonuclease H"/>
    <property type="match status" value="1"/>
</dbReference>
<dbReference type="InterPro" id="IPR057670">
    <property type="entry name" value="SH3_retrovirus"/>
</dbReference>
<dbReference type="PROSITE" id="PS50158">
    <property type="entry name" value="ZF_CCHC"/>
    <property type="match status" value="1"/>
</dbReference>
<evidence type="ECO:0000256" key="1">
    <source>
        <dbReference type="PROSITE-ProRule" id="PRU00047"/>
    </source>
</evidence>
<evidence type="ECO:0000259" key="3">
    <source>
        <dbReference type="PROSITE" id="PS50158"/>
    </source>
</evidence>
<dbReference type="CDD" id="cd09272">
    <property type="entry name" value="RNase_HI_RT_Ty1"/>
    <property type="match status" value="1"/>
</dbReference>